<dbReference type="Gene3D" id="3.40.640.10">
    <property type="entry name" value="Type I PLP-dependent aspartate aminotransferase-like (Major domain)"/>
    <property type="match status" value="1"/>
</dbReference>
<feature type="modified residue" description="N6-(pyridoxal phosphate)lysine" evidence="4">
    <location>
        <position position="190"/>
    </location>
</feature>
<dbReference type="RefSeq" id="WP_076179701.1">
    <property type="nucleotide sequence ID" value="NZ_MKQP01000055.1"/>
</dbReference>
<feature type="active site" description="Proton acceptor" evidence="3">
    <location>
        <position position="190"/>
    </location>
</feature>
<keyword evidence="1 4" id="KW-0663">Pyridoxal phosphate</keyword>
<proteinExistence type="inferred from homology"/>
<reference evidence="6 7" key="1">
    <citation type="submission" date="2016-10" db="EMBL/GenBank/DDBJ databases">
        <title>Paenibacillus species isolates.</title>
        <authorList>
            <person name="Beno S.M."/>
        </authorList>
    </citation>
    <scope>NUCLEOTIDE SEQUENCE [LARGE SCALE GENOMIC DNA]</scope>
    <source>
        <strain evidence="6 7">FSL H7-0604</strain>
    </source>
</reference>
<dbReference type="PIRSF" id="PIRSF000390">
    <property type="entry name" value="PLP_StrS"/>
    <property type="match status" value="1"/>
</dbReference>
<evidence type="ECO:0000256" key="1">
    <source>
        <dbReference type="ARBA" id="ARBA00022898"/>
    </source>
</evidence>
<dbReference type="GO" id="GO:0008483">
    <property type="term" value="F:transaminase activity"/>
    <property type="evidence" value="ECO:0007669"/>
    <property type="project" value="UniProtKB-KW"/>
</dbReference>
<dbReference type="PANTHER" id="PTHR30244">
    <property type="entry name" value="TRANSAMINASE"/>
    <property type="match status" value="1"/>
</dbReference>
<evidence type="ECO:0000313" key="7">
    <source>
        <dbReference type="Proteomes" id="UP000187465"/>
    </source>
</evidence>
<evidence type="ECO:0000256" key="2">
    <source>
        <dbReference type="ARBA" id="ARBA00037999"/>
    </source>
</evidence>
<comment type="caution">
    <text evidence="6">The sequence shown here is derived from an EMBL/GenBank/DDBJ whole genome shotgun (WGS) entry which is preliminary data.</text>
</comment>
<evidence type="ECO:0000313" key="6">
    <source>
        <dbReference type="EMBL" id="OMD24068.1"/>
    </source>
</evidence>
<dbReference type="AlphaFoldDB" id="A0A1R0WY17"/>
<organism evidence="6 7">
    <name type="scientific">Paenibacillus odorifer</name>
    <dbReference type="NCBI Taxonomy" id="189426"/>
    <lineage>
        <taxon>Bacteria</taxon>
        <taxon>Bacillati</taxon>
        <taxon>Bacillota</taxon>
        <taxon>Bacilli</taxon>
        <taxon>Bacillales</taxon>
        <taxon>Paenibacillaceae</taxon>
        <taxon>Paenibacillus</taxon>
    </lineage>
</organism>
<evidence type="ECO:0000256" key="5">
    <source>
        <dbReference type="RuleBase" id="RU004508"/>
    </source>
</evidence>
<dbReference type="PANTHER" id="PTHR30244:SF9">
    <property type="entry name" value="PROTEIN RV3402C"/>
    <property type="match status" value="1"/>
</dbReference>
<dbReference type="Proteomes" id="UP000187465">
    <property type="component" value="Unassembled WGS sequence"/>
</dbReference>
<protein>
    <submittedName>
        <fullName evidence="6">Aminotransferase</fullName>
    </submittedName>
</protein>
<accession>A0A1R0WY17</accession>
<gene>
    <name evidence="6" type="ORF">BJP51_30125</name>
</gene>
<dbReference type="Pfam" id="PF01041">
    <property type="entry name" value="DegT_DnrJ_EryC1"/>
    <property type="match status" value="1"/>
</dbReference>
<dbReference type="GO" id="GO:0030170">
    <property type="term" value="F:pyridoxal phosphate binding"/>
    <property type="evidence" value="ECO:0007669"/>
    <property type="project" value="TreeGrafter"/>
</dbReference>
<evidence type="ECO:0000256" key="3">
    <source>
        <dbReference type="PIRSR" id="PIRSR000390-1"/>
    </source>
</evidence>
<comment type="similarity">
    <text evidence="2 5">Belongs to the DegT/DnrJ/EryC1 family.</text>
</comment>
<sequence length="379" mass="43288">MNELIKLETPVNVTKTYMPPFSEFTAEIERLWNNSWITNNGELHQEFEKKLIDFLSINNVSLLVNGHLALETAIKTLGITGEVITTPFTFASTTHAIVNNNLKPVFCDIDLSDYNIDCTKIEALINENTSAIMPVHVFGTPCNVDAIERIAQKYNLKVLYDAAHAFGVEINGKPISQFGDISMFSLHATKLFHSIEGGVLVYKNDEYKRIIDLYKNFGISGPETVEIVGYNAKMNEFQAAMGLVNLNHVQENIEKRKLVTERYVDLLGEIPGISLLDYKKSNIVYNYSYFPIVIDKEKYGVSRNTLYEILRDNNIFTRKYFYPLATDYSCFKEEYSNIELPNAKKISDNILTLPIYPDLSYDIVDLICKNIDIIHRRSL</sequence>
<dbReference type="InterPro" id="IPR015421">
    <property type="entry name" value="PyrdxlP-dep_Trfase_major"/>
</dbReference>
<keyword evidence="6" id="KW-0032">Aminotransferase</keyword>
<dbReference type="EMBL" id="MKQP01000055">
    <property type="protein sequence ID" value="OMD24068.1"/>
    <property type="molecule type" value="Genomic_DNA"/>
</dbReference>
<evidence type="ECO:0000256" key="4">
    <source>
        <dbReference type="PIRSR" id="PIRSR000390-2"/>
    </source>
</evidence>
<keyword evidence="6" id="KW-0808">Transferase</keyword>
<dbReference type="CDD" id="cd00616">
    <property type="entry name" value="AHBA_syn"/>
    <property type="match status" value="1"/>
</dbReference>
<dbReference type="GO" id="GO:0000271">
    <property type="term" value="P:polysaccharide biosynthetic process"/>
    <property type="evidence" value="ECO:0007669"/>
    <property type="project" value="TreeGrafter"/>
</dbReference>
<dbReference type="InterPro" id="IPR015424">
    <property type="entry name" value="PyrdxlP-dep_Trfase"/>
</dbReference>
<dbReference type="InterPro" id="IPR000653">
    <property type="entry name" value="DegT/StrS_aminotransferase"/>
</dbReference>
<dbReference type="SUPFAM" id="SSF53383">
    <property type="entry name" value="PLP-dependent transferases"/>
    <property type="match status" value="1"/>
</dbReference>
<name>A0A1R0WY17_9BACL</name>